<dbReference type="Proteomes" id="UP001138802">
    <property type="component" value="Unassembled WGS sequence"/>
</dbReference>
<dbReference type="RefSeq" id="WP_200387201.1">
    <property type="nucleotide sequence ID" value="NZ_NRSD01000005.1"/>
</dbReference>
<gene>
    <name evidence="2" type="ORF">CKO25_07010</name>
</gene>
<reference evidence="2 3" key="1">
    <citation type="journal article" date="2020" name="Microorganisms">
        <title>Osmotic Adaptation and Compatible Solute Biosynthesis of Phototrophic Bacteria as Revealed from Genome Analyses.</title>
        <authorList>
            <person name="Imhoff J.F."/>
            <person name="Rahn T."/>
            <person name="Kunzel S."/>
            <person name="Keller A."/>
            <person name="Neulinger S.C."/>
        </authorList>
    </citation>
    <scope>NUCLEOTIDE SEQUENCE [LARGE SCALE GENOMIC DNA]</scope>
    <source>
        <strain evidence="2 3">DSM 21303</strain>
    </source>
</reference>
<keyword evidence="3" id="KW-1185">Reference proteome</keyword>
<keyword evidence="1" id="KW-0732">Signal</keyword>
<protein>
    <recommendedName>
        <fullName evidence="4">Type VI secretion system lipoprotein TssJ</fullName>
    </recommendedName>
</protein>
<evidence type="ECO:0000313" key="2">
    <source>
        <dbReference type="EMBL" id="MBK1644409.1"/>
    </source>
</evidence>
<feature type="chain" id="PRO_5040724415" description="Type VI secretion system lipoprotein TssJ" evidence="1">
    <location>
        <begin position="20"/>
        <end position="202"/>
    </location>
</feature>
<organism evidence="2 3">
    <name type="scientific">Thiocapsa imhoffii</name>
    <dbReference type="NCBI Taxonomy" id="382777"/>
    <lineage>
        <taxon>Bacteria</taxon>
        <taxon>Pseudomonadati</taxon>
        <taxon>Pseudomonadota</taxon>
        <taxon>Gammaproteobacteria</taxon>
        <taxon>Chromatiales</taxon>
        <taxon>Chromatiaceae</taxon>
        <taxon>Thiocapsa</taxon>
    </lineage>
</organism>
<evidence type="ECO:0000256" key="1">
    <source>
        <dbReference type="SAM" id="SignalP"/>
    </source>
</evidence>
<name>A0A9X0WHI1_9GAMM</name>
<evidence type="ECO:0000313" key="3">
    <source>
        <dbReference type="Proteomes" id="UP001138802"/>
    </source>
</evidence>
<dbReference type="EMBL" id="NRSD01000005">
    <property type="protein sequence ID" value="MBK1644409.1"/>
    <property type="molecule type" value="Genomic_DNA"/>
</dbReference>
<accession>A0A9X0WHI1</accession>
<proteinExistence type="predicted"/>
<sequence length="202" mass="22394">MKFATIRMASIGLAGIALALSGCSARQTSDSLAGATAQRLVSYSIDEVAGRLPSDDFEPLRGQRLLLVSHFGVRDAPFQDYADQRLAIELQRRFGIEVVEDPAHADQVLNLFYTSLGTDQDKQGLFIPLGMMPGFDSTLSVDLIAYHRFTGTSEFYYYLGPAGHEHRGYDLRGVSHSDTLGLPIIEIPISDESMRKRRRQEP</sequence>
<evidence type="ECO:0008006" key="4">
    <source>
        <dbReference type="Google" id="ProtNLM"/>
    </source>
</evidence>
<feature type="signal peptide" evidence="1">
    <location>
        <begin position="1"/>
        <end position="19"/>
    </location>
</feature>
<comment type="caution">
    <text evidence="2">The sequence shown here is derived from an EMBL/GenBank/DDBJ whole genome shotgun (WGS) entry which is preliminary data.</text>
</comment>
<dbReference type="PROSITE" id="PS51257">
    <property type="entry name" value="PROKAR_LIPOPROTEIN"/>
    <property type="match status" value="1"/>
</dbReference>
<dbReference type="AlphaFoldDB" id="A0A9X0WHI1"/>